<evidence type="ECO:0000313" key="1">
    <source>
        <dbReference type="EMBL" id="UUF08363.1"/>
    </source>
</evidence>
<dbReference type="EMBL" id="CP071250">
    <property type="protein sequence ID" value="UUF08363.1"/>
    <property type="molecule type" value="Genomic_DNA"/>
</dbReference>
<dbReference type="AlphaFoldDB" id="A0A9Q9CRD3"/>
<dbReference type="SUPFAM" id="SSF51161">
    <property type="entry name" value="Trimeric LpxA-like enzymes"/>
    <property type="match status" value="1"/>
</dbReference>
<evidence type="ECO:0000313" key="2">
    <source>
        <dbReference type="Proteomes" id="UP001058072"/>
    </source>
</evidence>
<proteinExistence type="predicted"/>
<dbReference type="Proteomes" id="UP001058072">
    <property type="component" value="Chromosome"/>
</dbReference>
<sequence>MLNPVELYKNLFYTRNEQLLRDIRIQRKYYDLSLKYHSLSLISKFYNIRCNLKNRQIQTKYACEIVPTSDLGNIIFRHPTGIVIGGGAKLSDGVIIHQNVTFGALRFDSETCRGIPCQ</sequence>
<gene>
    <name evidence="1" type="ORF">J0J70_12455</name>
</gene>
<dbReference type="RefSeq" id="WP_212724099.1">
    <property type="nucleotide sequence ID" value="NZ_CP071250.1"/>
</dbReference>
<evidence type="ECO:0008006" key="3">
    <source>
        <dbReference type="Google" id="ProtNLM"/>
    </source>
</evidence>
<accession>A0A9Q9CRD3</accession>
<dbReference type="InterPro" id="IPR011004">
    <property type="entry name" value="Trimer_LpxA-like_sf"/>
</dbReference>
<reference evidence="1" key="1">
    <citation type="submission" date="2021-03" db="EMBL/GenBank/DDBJ databases">
        <title>Comparative Genomics and Metabolomics in the genus Turicibacter.</title>
        <authorList>
            <person name="Maki J."/>
            <person name="Looft T."/>
        </authorList>
    </citation>
    <scope>NUCLEOTIDE SEQUENCE</scope>
    <source>
        <strain evidence="1">ISU324</strain>
    </source>
</reference>
<name>A0A9Q9CRD3_9FIRM</name>
<organism evidence="1 2">
    <name type="scientific">Turicibacter bilis</name>
    <dbReference type="NCBI Taxonomy" id="2735723"/>
    <lineage>
        <taxon>Bacteria</taxon>
        <taxon>Bacillati</taxon>
        <taxon>Bacillota</taxon>
        <taxon>Erysipelotrichia</taxon>
        <taxon>Erysipelotrichales</taxon>
        <taxon>Turicibacteraceae</taxon>
        <taxon>Turicibacter</taxon>
    </lineage>
</organism>
<protein>
    <recommendedName>
        <fullName evidence="3">Serine acetyltransferase</fullName>
    </recommendedName>
</protein>